<organism evidence="1 2">
    <name type="scientific">Synechococcus phage S-SCSM1</name>
    <dbReference type="NCBI Taxonomy" id="2588487"/>
    <lineage>
        <taxon>Viruses</taxon>
        <taxon>Duplodnaviria</taxon>
        <taxon>Heunggongvirae</taxon>
        <taxon>Uroviricota</taxon>
        <taxon>Caudoviricetes</taxon>
        <taxon>Pantevenvirales</taxon>
        <taxon>Kyanoviridae</taxon>
        <taxon>Zhoulongquanvirus</taxon>
        <taxon>Zhoulongquanvirus esscess</taxon>
    </lineage>
</organism>
<sequence>MWRRRIKEQWDNQCAYCGSTENLTIDHVIPKSKGGTNFTQNVVCSCLSCNGSKANTEWQEWYLNQEFFQEANKRKIQDWIGHQEDGKVKLYRYKPRRNFIPGAA</sequence>
<reference evidence="1" key="1">
    <citation type="submission" date="2019-04" db="EMBL/GenBank/DDBJ databases">
        <title>Genomic and proteomic characterization of cyanophage S-SCSM1 provides new insights into understanding the viral gene diversity and phage-host interactions.</title>
        <authorList>
            <person name="Wang Q."/>
            <person name="Xu Y."/>
            <person name="Jiao N."/>
            <person name="Zhang R."/>
        </authorList>
    </citation>
    <scope>NUCLEOTIDE SEQUENCE [LARGE SCALE GENOMIC DNA]</scope>
</reference>
<dbReference type="Gene3D" id="1.10.30.50">
    <property type="match status" value="1"/>
</dbReference>
<dbReference type="PANTHER" id="PTHR33877">
    <property type="entry name" value="SLL1193 PROTEIN"/>
    <property type="match status" value="1"/>
</dbReference>
<dbReference type="EMBL" id="MK867354">
    <property type="protein sequence ID" value="QFG06438.2"/>
    <property type="molecule type" value="Genomic_DNA"/>
</dbReference>
<dbReference type="GO" id="GO:0004519">
    <property type="term" value="F:endonuclease activity"/>
    <property type="evidence" value="ECO:0007669"/>
    <property type="project" value="UniProtKB-KW"/>
</dbReference>
<proteinExistence type="predicted"/>
<dbReference type="Pfam" id="PF14279">
    <property type="entry name" value="HNH_5"/>
    <property type="match status" value="1"/>
</dbReference>
<keyword evidence="1" id="KW-0255">Endonuclease</keyword>
<keyword evidence="1" id="KW-0540">Nuclease</keyword>
<dbReference type="InterPro" id="IPR052892">
    <property type="entry name" value="NA-targeting_endonuclease"/>
</dbReference>
<evidence type="ECO:0000313" key="2">
    <source>
        <dbReference type="Proteomes" id="UP000515683"/>
    </source>
</evidence>
<dbReference type="Proteomes" id="UP000515683">
    <property type="component" value="Segment"/>
</dbReference>
<dbReference type="InterPro" id="IPR029471">
    <property type="entry name" value="HNH_5"/>
</dbReference>
<dbReference type="PANTHER" id="PTHR33877:SF2">
    <property type="entry name" value="OS07G0170200 PROTEIN"/>
    <property type="match status" value="1"/>
</dbReference>
<name>A0A6M2ZHJ4_9CAUD</name>
<gene>
    <name evidence="1" type="ORF">SSCSM1_175</name>
</gene>
<accession>A0A6M2ZHJ4</accession>
<evidence type="ECO:0000313" key="1">
    <source>
        <dbReference type="EMBL" id="QFG06438.2"/>
    </source>
</evidence>
<keyword evidence="2" id="KW-1185">Reference proteome</keyword>
<keyword evidence="1" id="KW-0378">Hydrolase</keyword>
<dbReference type="InterPro" id="IPR003615">
    <property type="entry name" value="HNH_nuc"/>
</dbReference>
<protein>
    <submittedName>
        <fullName evidence="1">Endonuclease</fullName>
    </submittedName>
</protein>
<dbReference type="CDD" id="cd00085">
    <property type="entry name" value="HNHc"/>
    <property type="match status" value="1"/>
</dbReference>
<dbReference type="SMART" id="SM00507">
    <property type="entry name" value="HNHc"/>
    <property type="match status" value="1"/>
</dbReference>